<protein>
    <recommendedName>
        <fullName evidence="7">Cytochrome c-type biogenesis protein</fullName>
    </recommendedName>
</protein>
<name>A0A0W0Z8R7_LEGSP</name>
<comment type="function">
    <text evidence="7">Possible subunit of a heme lyase.</text>
</comment>
<dbReference type="Gene3D" id="1.10.8.640">
    <property type="entry name" value="Cytochrome C biogenesis protein"/>
    <property type="match status" value="1"/>
</dbReference>
<dbReference type="Pfam" id="PF03918">
    <property type="entry name" value="CcmH"/>
    <property type="match status" value="1"/>
</dbReference>
<feature type="chain" id="PRO_5011023684" description="Cytochrome c-type biogenesis protein" evidence="7">
    <location>
        <begin position="23"/>
        <end position="133"/>
    </location>
</feature>
<evidence type="ECO:0000256" key="7">
    <source>
        <dbReference type="RuleBase" id="RU364112"/>
    </source>
</evidence>
<evidence type="ECO:0000313" key="10">
    <source>
        <dbReference type="Proteomes" id="UP000054877"/>
    </source>
</evidence>
<feature type="transmembrane region" description="Helical" evidence="7">
    <location>
        <begin position="105"/>
        <end position="123"/>
    </location>
</feature>
<keyword evidence="7" id="KW-0472">Membrane</keyword>
<dbReference type="AlphaFoldDB" id="A0A0W0Z8R7"/>
<evidence type="ECO:0000256" key="1">
    <source>
        <dbReference type="ARBA" id="ARBA00010342"/>
    </source>
</evidence>
<dbReference type="PATRIC" id="fig|452.5.peg.639"/>
<proteinExistence type="inferred from homology"/>
<dbReference type="PANTHER" id="PTHR47870:SF1">
    <property type="entry name" value="CYTOCHROME C-TYPE BIOGENESIS PROTEIN CCMH"/>
    <property type="match status" value="1"/>
</dbReference>
<dbReference type="OrthoDB" id="9804975at2"/>
<feature type="domain" description="CcmH/CycL/Ccl2/NrfF N-terminal" evidence="8">
    <location>
        <begin position="11"/>
        <end position="130"/>
    </location>
</feature>
<dbReference type="InterPro" id="IPR005616">
    <property type="entry name" value="CcmH/CycL/Ccl2/NrfF_N"/>
</dbReference>
<evidence type="ECO:0000256" key="4">
    <source>
        <dbReference type="ARBA" id="ARBA00022729"/>
    </source>
</evidence>
<dbReference type="InterPro" id="IPR051263">
    <property type="entry name" value="C-type_cytochrome_biogenesis"/>
</dbReference>
<gene>
    <name evidence="9" type="primary">ccmH</name>
    <name evidence="9" type="ORF">Lspi_0580</name>
</gene>
<organism evidence="9 10">
    <name type="scientific">Legionella spiritensis</name>
    <dbReference type="NCBI Taxonomy" id="452"/>
    <lineage>
        <taxon>Bacteria</taxon>
        <taxon>Pseudomonadati</taxon>
        <taxon>Pseudomonadota</taxon>
        <taxon>Gammaproteobacteria</taxon>
        <taxon>Legionellales</taxon>
        <taxon>Legionellaceae</taxon>
        <taxon>Legionella</taxon>
    </lineage>
</organism>
<keyword evidence="10" id="KW-1185">Reference proteome</keyword>
<evidence type="ECO:0000256" key="5">
    <source>
        <dbReference type="ARBA" id="ARBA00022748"/>
    </source>
</evidence>
<evidence type="ECO:0000256" key="3">
    <source>
        <dbReference type="ARBA" id="ARBA00022723"/>
    </source>
</evidence>
<comment type="similarity">
    <text evidence="1 7">Belongs to the CcmH/CycL/Ccl2/NrfF family.</text>
</comment>
<keyword evidence="5" id="KW-0201">Cytochrome c-type biogenesis</keyword>
<reference evidence="9 10" key="1">
    <citation type="submission" date="2015-11" db="EMBL/GenBank/DDBJ databases">
        <title>Genomic analysis of 38 Legionella species identifies large and diverse effector repertoires.</title>
        <authorList>
            <person name="Burstein D."/>
            <person name="Amaro F."/>
            <person name="Zusman T."/>
            <person name="Lifshitz Z."/>
            <person name="Cohen O."/>
            <person name="Gilbert J.A."/>
            <person name="Pupko T."/>
            <person name="Shuman H.A."/>
            <person name="Segal G."/>
        </authorList>
    </citation>
    <scope>NUCLEOTIDE SEQUENCE [LARGE SCALE GENOMIC DNA]</scope>
    <source>
        <strain evidence="9 10">Mt.St.Helens-9</strain>
    </source>
</reference>
<dbReference type="EMBL" id="LNYX01000006">
    <property type="protein sequence ID" value="KTD65506.1"/>
    <property type="molecule type" value="Genomic_DNA"/>
</dbReference>
<feature type="signal peptide" evidence="7">
    <location>
        <begin position="1"/>
        <end position="22"/>
    </location>
</feature>
<comment type="caution">
    <text evidence="9">The sequence shown here is derived from an EMBL/GenBank/DDBJ whole genome shotgun (WGS) entry which is preliminary data.</text>
</comment>
<keyword evidence="7" id="KW-1133">Transmembrane helix</keyword>
<dbReference type="CDD" id="cd16378">
    <property type="entry name" value="CcmH_N"/>
    <property type="match status" value="1"/>
</dbReference>
<evidence type="ECO:0000313" key="9">
    <source>
        <dbReference type="EMBL" id="KTD65506.1"/>
    </source>
</evidence>
<evidence type="ECO:0000256" key="6">
    <source>
        <dbReference type="ARBA" id="ARBA00023004"/>
    </source>
</evidence>
<evidence type="ECO:0000256" key="2">
    <source>
        <dbReference type="ARBA" id="ARBA00022617"/>
    </source>
</evidence>
<keyword evidence="3 7" id="KW-0479">Metal-binding</keyword>
<dbReference type="PANTHER" id="PTHR47870">
    <property type="entry name" value="CYTOCHROME C-TYPE BIOGENESIS PROTEIN CCMH"/>
    <property type="match status" value="1"/>
</dbReference>
<dbReference type="GO" id="GO:0005886">
    <property type="term" value="C:plasma membrane"/>
    <property type="evidence" value="ECO:0007669"/>
    <property type="project" value="TreeGrafter"/>
</dbReference>
<dbReference type="GO" id="GO:0017004">
    <property type="term" value="P:cytochrome complex assembly"/>
    <property type="evidence" value="ECO:0007669"/>
    <property type="project" value="UniProtKB-KW"/>
</dbReference>
<dbReference type="FunFam" id="1.10.8.640:FF:000001">
    <property type="entry name" value="Cytochrome c-type biogenesis protein"/>
    <property type="match status" value="1"/>
</dbReference>
<keyword evidence="4 7" id="KW-0732">Signal</keyword>
<keyword evidence="6 7" id="KW-0408">Iron</keyword>
<keyword evidence="7" id="KW-0812">Transmembrane</keyword>
<keyword evidence="2 7" id="KW-0349">Heme</keyword>
<dbReference type="STRING" id="452.Lspi_0580"/>
<dbReference type="GO" id="GO:0046872">
    <property type="term" value="F:metal ion binding"/>
    <property type="evidence" value="ECO:0007669"/>
    <property type="project" value="UniProtKB-KW"/>
</dbReference>
<evidence type="ECO:0000259" key="8">
    <source>
        <dbReference type="Pfam" id="PF03918"/>
    </source>
</evidence>
<accession>A0A0W0Z8R7</accession>
<sequence>MKKGFACAVLLIVLLFSLPLQADSLYPFDNKKQEVQFNQLLKELRCLVCQNQDLADSNADLARDLKGQVYTLIKEGKSDSEISHYLTARYGDFILFKPPVKTITMLLWFGPLLFLLSGLMIFWRTCLRRVSNE</sequence>
<dbReference type="InterPro" id="IPR038297">
    <property type="entry name" value="CcmH/CycL/NrfF/Ccl2_sf"/>
</dbReference>
<dbReference type="Proteomes" id="UP000054877">
    <property type="component" value="Unassembled WGS sequence"/>
</dbReference>
<dbReference type="RefSeq" id="WP_058482526.1">
    <property type="nucleotide sequence ID" value="NZ_CAAAII010000013.1"/>
</dbReference>